<dbReference type="EMBL" id="JADCNL010000246">
    <property type="protein sequence ID" value="KAG0448923.1"/>
    <property type="molecule type" value="Genomic_DNA"/>
</dbReference>
<accession>A0A835PCB9</accession>
<gene>
    <name evidence="2" type="ORF">HPP92_027616</name>
</gene>
<reference evidence="2 3" key="1">
    <citation type="journal article" date="2020" name="Nat. Food">
        <title>A phased Vanilla planifolia genome enables genetic improvement of flavour and production.</title>
        <authorList>
            <person name="Hasing T."/>
            <person name="Tang H."/>
            <person name="Brym M."/>
            <person name="Khazi F."/>
            <person name="Huang T."/>
            <person name="Chambers A.H."/>
        </authorList>
    </citation>
    <scope>NUCLEOTIDE SEQUENCE [LARGE SCALE GENOMIC DNA]</scope>
    <source>
        <tissue evidence="2">Leaf</tissue>
    </source>
</reference>
<evidence type="ECO:0000313" key="3">
    <source>
        <dbReference type="Proteomes" id="UP000636800"/>
    </source>
</evidence>
<dbReference type="OrthoDB" id="728759at2759"/>
<protein>
    <recommendedName>
        <fullName evidence="4">Secreted protein</fullName>
    </recommendedName>
</protein>
<evidence type="ECO:0000256" key="1">
    <source>
        <dbReference type="SAM" id="SignalP"/>
    </source>
</evidence>
<evidence type="ECO:0000313" key="2">
    <source>
        <dbReference type="EMBL" id="KAG0448923.1"/>
    </source>
</evidence>
<name>A0A835PCB9_VANPL</name>
<feature type="signal peptide" evidence="1">
    <location>
        <begin position="1"/>
        <end position="22"/>
    </location>
</feature>
<dbReference type="AlphaFoldDB" id="A0A835PCB9"/>
<keyword evidence="1" id="KW-0732">Signal</keyword>
<proteinExistence type="predicted"/>
<keyword evidence="3" id="KW-1185">Reference proteome</keyword>
<dbReference type="Proteomes" id="UP000636800">
    <property type="component" value="Unassembled WGS sequence"/>
</dbReference>
<evidence type="ECO:0008006" key="4">
    <source>
        <dbReference type="Google" id="ProtNLM"/>
    </source>
</evidence>
<comment type="caution">
    <text evidence="2">The sequence shown here is derived from an EMBL/GenBank/DDBJ whole genome shotgun (WGS) entry which is preliminary data.</text>
</comment>
<feature type="chain" id="PRO_5032285433" description="Secreted protein" evidence="1">
    <location>
        <begin position="23"/>
        <end position="72"/>
    </location>
</feature>
<organism evidence="2 3">
    <name type="scientific">Vanilla planifolia</name>
    <name type="common">Vanilla</name>
    <dbReference type="NCBI Taxonomy" id="51239"/>
    <lineage>
        <taxon>Eukaryota</taxon>
        <taxon>Viridiplantae</taxon>
        <taxon>Streptophyta</taxon>
        <taxon>Embryophyta</taxon>
        <taxon>Tracheophyta</taxon>
        <taxon>Spermatophyta</taxon>
        <taxon>Magnoliopsida</taxon>
        <taxon>Liliopsida</taxon>
        <taxon>Asparagales</taxon>
        <taxon>Orchidaceae</taxon>
        <taxon>Vanilloideae</taxon>
        <taxon>Vanilleae</taxon>
        <taxon>Vanilla</taxon>
    </lineage>
</organism>
<sequence length="72" mass="8077">MAMTMTTALSILLMVLQRILMGTDVVKNVNKNNASHAVLFEHWPRHGEARLYALCILFCCCAGEYEQDADGF</sequence>